<keyword evidence="3" id="KW-1185">Reference proteome</keyword>
<dbReference type="InterPro" id="IPR038920">
    <property type="entry name" value="At3g05675-like"/>
</dbReference>
<evidence type="ECO:0008006" key="4">
    <source>
        <dbReference type="Google" id="ProtNLM"/>
    </source>
</evidence>
<dbReference type="UniPathway" id="UPA00143"/>
<evidence type="ECO:0000313" key="2">
    <source>
        <dbReference type="EMBL" id="KAG8500415.1"/>
    </source>
</evidence>
<feature type="compositionally biased region" description="Gly residues" evidence="1">
    <location>
        <begin position="40"/>
        <end position="53"/>
    </location>
</feature>
<evidence type="ECO:0000256" key="1">
    <source>
        <dbReference type="SAM" id="MobiDB-lite"/>
    </source>
</evidence>
<reference evidence="2 3" key="1">
    <citation type="journal article" date="2021" name="bioRxiv">
        <title>The Gossypium anomalum genome as a resource for cotton improvement and evolutionary analysis of hybrid incompatibility.</title>
        <authorList>
            <person name="Grover C.E."/>
            <person name="Yuan D."/>
            <person name="Arick M.A."/>
            <person name="Miller E.R."/>
            <person name="Hu G."/>
            <person name="Peterson D.G."/>
            <person name="Wendel J.F."/>
            <person name="Udall J.A."/>
        </authorList>
    </citation>
    <scope>NUCLEOTIDE SEQUENCE [LARGE SCALE GENOMIC DNA]</scope>
    <source>
        <strain evidence="2">JFW-Udall</strain>
        <tissue evidence="2">Leaf</tissue>
    </source>
</reference>
<protein>
    <recommendedName>
        <fullName evidence="4">1,8-cineole synthase</fullName>
    </recommendedName>
</protein>
<accession>A0A8J5ZF38</accession>
<dbReference type="OrthoDB" id="678132at2759"/>
<feature type="region of interest" description="Disordered" evidence="1">
    <location>
        <begin position="29"/>
        <end position="53"/>
    </location>
</feature>
<comment type="caution">
    <text evidence="2">The sequence shown here is derived from an EMBL/GenBank/DDBJ whole genome shotgun (WGS) entry which is preliminary data.</text>
</comment>
<dbReference type="EMBL" id="JAHUZN010000002">
    <property type="protein sequence ID" value="KAG8500415.1"/>
    <property type="molecule type" value="Genomic_DNA"/>
</dbReference>
<organism evidence="2 3">
    <name type="scientific">Gossypium anomalum</name>
    <dbReference type="NCBI Taxonomy" id="47600"/>
    <lineage>
        <taxon>Eukaryota</taxon>
        <taxon>Viridiplantae</taxon>
        <taxon>Streptophyta</taxon>
        <taxon>Embryophyta</taxon>
        <taxon>Tracheophyta</taxon>
        <taxon>Spermatophyta</taxon>
        <taxon>Magnoliopsida</taxon>
        <taxon>eudicotyledons</taxon>
        <taxon>Gunneridae</taxon>
        <taxon>Pentapetalae</taxon>
        <taxon>rosids</taxon>
        <taxon>malvids</taxon>
        <taxon>Malvales</taxon>
        <taxon>Malvaceae</taxon>
        <taxon>Malvoideae</taxon>
        <taxon>Gossypium</taxon>
    </lineage>
</organism>
<evidence type="ECO:0000313" key="3">
    <source>
        <dbReference type="Proteomes" id="UP000701853"/>
    </source>
</evidence>
<dbReference type="AlphaFoldDB" id="A0A8J5ZF38"/>
<name>A0A8J5ZF38_9ROSI</name>
<proteinExistence type="predicted"/>
<dbReference type="Proteomes" id="UP000701853">
    <property type="component" value="Chromosome 2"/>
</dbReference>
<gene>
    <name evidence="2" type="ORF">CXB51_004186</name>
</gene>
<dbReference type="PANTHER" id="PTHR31060:SF4">
    <property type="entry name" value="1,8-CINEOLE SYNTHASE"/>
    <property type="match status" value="1"/>
</dbReference>
<sequence length="494" mass="54649">MLDLSSSHHYGARGRNFFDGTRMGFYSGERSAPRHRVGHRGGASGRAGGGRGADVGGMTEAVARVASPHIHNLSKTILILANKTPMFSQASTQQIQIEERKKETMGLMEKPPTILFPLLLRNLVSSVLISADKSLFYLSERYKVLKMIRYLVVTCFLFFLKLIPSSIPTNLLSLSLQPDENNSFKTHKNDAYAVAGVGIGDSGISRALSQLLASVNDIPVSSRKYEIVRSLAERLIEENCREGIKVLREMNRVVLSAAFSRTLCQLEAAMAEHDRVGLDGSVARPVQYQVVRVLRAVRSVGDGVWGRAGKGVVRDVNRSGNSAEKMAAELLWLAQKLAACGFADEALEKWASASNLASLSLLAEPRLQGSLVKVTAFLFNQTKNIRVEEDREESSKEKWSQTKMKMITSWLPLLCRGSNGSDVPVLSMSERAELEKILEDAIEKLEGEEQEQALSLWLHHFTYCPSSDWPNLHASYARWCTASRKALCSHLSIL</sequence>
<dbReference type="PANTHER" id="PTHR31060">
    <property type="entry name" value="OSJNBA0011J08.25 PROTEIN-RELATED"/>
    <property type="match status" value="1"/>
</dbReference>
<dbReference type="GO" id="GO:0016567">
    <property type="term" value="P:protein ubiquitination"/>
    <property type="evidence" value="ECO:0007669"/>
    <property type="project" value="UniProtKB-UniPathway"/>
</dbReference>